<gene>
    <name evidence="2" type="ORF">K444DRAFT_31954</name>
</gene>
<dbReference type="EMBL" id="KZ613846">
    <property type="protein sequence ID" value="PMD57661.1"/>
    <property type="molecule type" value="Genomic_DNA"/>
</dbReference>
<dbReference type="GeneID" id="36579948"/>
<feature type="domain" description="Clr5" evidence="1">
    <location>
        <begin position="3"/>
        <end position="55"/>
    </location>
</feature>
<sequence length="297" mass="34047">MSRHQWEDMKPLIQRIYIDDNKPFPYLAHTLRTEHGFAPTKRQFSRKVEEWGFRKNVSRSERREILKELLSNQDRKISDIKDRRVGSGKLDNWKRRYRKEKSLCASPPTVYGGSSNLASTEEYDVESRSQSPMPLQTDECHIKFSTQKVGPTNIDIEPSSYPLCHRDRAEVDIPGSPELSRLLSAVEMECSNSISPPSLEKGDPKEVQCISNTELLDLWNGENKSLVYESEGLISSCPPRLGISRTHRKKEMIELPLQTLASVFCGWTPSPFNEVYVFPPQPKNATHKHRGLDHLIG</sequence>
<evidence type="ECO:0000259" key="1">
    <source>
        <dbReference type="Pfam" id="PF14420"/>
    </source>
</evidence>
<dbReference type="InterPro" id="IPR025676">
    <property type="entry name" value="Clr5_dom"/>
</dbReference>
<dbReference type="Pfam" id="PF14420">
    <property type="entry name" value="Clr5"/>
    <property type="match status" value="1"/>
</dbReference>
<evidence type="ECO:0000313" key="3">
    <source>
        <dbReference type="Proteomes" id="UP000235371"/>
    </source>
</evidence>
<protein>
    <recommendedName>
        <fullName evidence="1">Clr5 domain-containing protein</fullName>
    </recommendedName>
</protein>
<dbReference type="PANTHER" id="PTHR38788">
    <property type="entry name" value="CLR5 DOMAIN-CONTAINING PROTEIN"/>
    <property type="match status" value="1"/>
</dbReference>
<dbReference type="AlphaFoldDB" id="A0A2J6T3P3"/>
<dbReference type="InParanoid" id="A0A2J6T3P3"/>
<organism evidence="2 3">
    <name type="scientific">Hyaloscypha bicolor E</name>
    <dbReference type="NCBI Taxonomy" id="1095630"/>
    <lineage>
        <taxon>Eukaryota</taxon>
        <taxon>Fungi</taxon>
        <taxon>Dikarya</taxon>
        <taxon>Ascomycota</taxon>
        <taxon>Pezizomycotina</taxon>
        <taxon>Leotiomycetes</taxon>
        <taxon>Helotiales</taxon>
        <taxon>Hyaloscyphaceae</taxon>
        <taxon>Hyaloscypha</taxon>
        <taxon>Hyaloscypha bicolor</taxon>
    </lineage>
</organism>
<dbReference type="PANTHER" id="PTHR38788:SF3">
    <property type="entry name" value="CLR5 DOMAIN-CONTAINING PROTEIN"/>
    <property type="match status" value="1"/>
</dbReference>
<evidence type="ECO:0000313" key="2">
    <source>
        <dbReference type="EMBL" id="PMD57661.1"/>
    </source>
</evidence>
<proteinExistence type="predicted"/>
<dbReference type="RefSeq" id="XP_024734565.1">
    <property type="nucleotide sequence ID" value="XM_024871866.1"/>
</dbReference>
<name>A0A2J6T3P3_9HELO</name>
<dbReference type="Proteomes" id="UP000235371">
    <property type="component" value="Unassembled WGS sequence"/>
</dbReference>
<keyword evidence="3" id="KW-1185">Reference proteome</keyword>
<reference evidence="2 3" key="1">
    <citation type="submission" date="2016-04" db="EMBL/GenBank/DDBJ databases">
        <title>A degradative enzymes factory behind the ericoid mycorrhizal symbiosis.</title>
        <authorList>
            <consortium name="DOE Joint Genome Institute"/>
            <person name="Martino E."/>
            <person name="Morin E."/>
            <person name="Grelet G."/>
            <person name="Kuo A."/>
            <person name="Kohler A."/>
            <person name="Daghino S."/>
            <person name="Barry K."/>
            <person name="Choi C."/>
            <person name="Cichocki N."/>
            <person name="Clum A."/>
            <person name="Copeland A."/>
            <person name="Hainaut M."/>
            <person name="Haridas S."/>
            <person name="Labutti K."/>
            <person name="Lindquist E."/>
            <person name="Lipzen A."/>
            <person name="Khouja H.-R."/>
            <person name="Murat C."/>
            <person name="Ohm R."/>
            <person name="Olson A."/>
            <person name="Spatafora J."/>
            <person name="Veneault-Fourrey C."/>
            <person name="Henrissat B."/>
            <person name="Grigoriev I."/>
            <person name="Martin F."/>
            <person name="Perotto S."/>
        </authorList>
    </citation>
    <scope>NUCLEOTIDE SEQUENCE [LARGE SCALE GENOMIC DNA]</scope>
    <source>
        <strain evidence="2 3">E</strain>
    </source>
</reference>
<accession>A0A2J6T3P3</accession>
<dbReference type="OrthoDB" id="3521172at2759"/>